<name>A0AA48HL37_9ALTE</name>
<dbReference type="NCBIfam" id="TIGR03317">
    <property type="entry name" value="ygfZ_signature"/>
    <property type="match status" value="1"/>
</dbReference>
<proteinExistence type="predicted"/>
<organism evidence="2 3">
    <name type="scientific">Planctobacterium marinum</name>
    <dbReference type="NCBI Taxonomy" id="1631968"/>
    <lineage>
        <taxon>Bacteria</taxon>
        <taxon>Pseudomonadati</taxon>
        <taxon>Pseudomonadota</taxon>
        <taxon>Gammaproteobacteria</taxon>
        <taxon>Alteromonadales</taxon>
        <taxon>Alteromonadaceae</taxon>
        <taxon>Planctobacterium</taxon>
    </lineage>
</organism>
<dbReference type="InterPro" id="IPR017703">
    <property type="entry name" value="YgfZ/GCV_T_CS"/>
</dbReference>
<dbReference type="PIRSF" id="PIRSF006487">
    <property type="entry name" value="GcvT"/>
    <property type="match status" value="1"/>
</dbReference>
<dbReference type="AlphaFoldDB" id="A0AA48HL37"/>
<dbReference type="GO" id="GO:0016226">
    <property type="term" value="P:iron-sulfur cluster assembly"/>
    <property type="evidence" value="ECO:0007669"/>
    <property type="project" value="TreeGrafter"/>
</dbReference>
<dbReference type="Proteomes" id="UP001333710">
    <property type="component" value="Chromosome"/>
</dbReference>
<dbReference type="Gene3D" id="3.30.70.1400">
    <property type="entry name" value="Aminomethyltransferase beta-barrel domains"/>
    <property type="match status" value="1"/>
</dbReference>
<evidence type="ECO:0000259" key="1">
    <source>
        <dbReference type="Pfam" id="PF21130"/>
    </source>
</evidence>
<dbReference type="EMBL" id="AP027272">
    <property type="protein sequence ID" value="BDX07224.1"/>
    <property type="molecule type" value="Genomic_DNA"/>
</dbReference>
<dbReference type="SUPFAM" id="SSF101790">
    <property type="entry name" value="Aminomethyltransferase beta-barrel domain"/>
    <property type="match status" value="1"/>
</dbReference>
<protein>
    <submittedName>
        <fullName evidence="2">tRNA-modifying protein YgfZ</fullName>
    </submittedName>
</protein>
<dbReference type="InterPro" id="IPR029043">
    <property type="entry name" value="GcvT/YgfZ_C"/>
</dbReference>
<accession>A0AA48HL37</accession>
<evidence type="ECO:0000313" key="2">
    <source>
        <dbReference type="EMBL" id="BDX07224.1"/>
    </source>
</evidence>
<dbReference type="Pfam" id="PF21130">
    <property type="entry name" value="YgfZ_barrel"/>
    <property type="match status" value="1"/>
</dbReference>
<dbReference type="InterPro" id="IPR045179">
    <property type="entry name" value="YgfZ/GcvT"/>
</dbReference>
<keyword evidence="3" id="KW-1185">Reference proteome</keyword>
<feature type="domain" description="tRNA-modifying protein YgfZ-like beta-barrel" evidence="1">
    <location>
        <begin position="224"/>
        <end position="290"/>
    </location>
</feature>
<dbReference type="PANTHER" id="PTHR22602">
    <property type="entry name" value="TRANSFERASE CAF17, MITOCHONDRIAL-RELATED"/>
    <property type="match status" value="1"/>
</dbReference>
<dbReference type="Gene3D" id="2.40.30.160">
    <property type="match status" value="1"/>
</dbReference>
<reference evidence="2" key="1">
    <citation type="submission" date="2023-01" db="EMBL/GenBank/DDBJ databases">
        <title>Complete genome sequence of Planctobacterium marinum strain Dej080120_11.</title>
        <authorList>
            <person name="Ueki S."/>
            <person name="Maruyama F."/>
        </authorList>
    </citation>
    <scope>NUCLEOTIDE SEQUENCE</scope>
    <source>
        <strain evidence="2">Dej080120_11</strain>
    </source>
</reference>
<dbReference type="KEGG" id="pmaw:MACH26_27450"/>
<dbReference type="SUPFAM" id="SSF103025">
    <property type="entry name" value="Folate-binding domain"/>
    <property type="match status" value="1"/>
</dbReference>
<gene>
    <name evidence="2" type="ORF">MACH26_27450</name>
</gene>
<sequence length="307" mass="33699">MLAMAHLTPLSHFKILKFTGPDAESYLQGQITNDTAQLQQDNAQLACQCDAKGKVLSTFYLIRQKEALLLIGLAESLALSEAAFKKFAVFSKLEIEDVSEQLHLYGLGKEAFSQLSTEFADLQLPESAFAKSQTSEAELFKLPGNSERFILVSSKSLENVEISDNIEAWQCAGIQAGITHLAEHASAEYIPQMLNLQALNAISFTKGCYMGQETVARAKYLGKNKRAGFILSGKLAVPAQVDDNIEMQLGENWRRAGTIASIVNSGQTGETWIFAVLPNDLEADAVLRLKSMPDSRLNIHPLPYSIE</sequence>
<dbReference type="NCBIfam" id="NF007110">
    <property type="entry name" value="PRK09559.1"/>
    <property type="match status" value="1"/>
</dbReference>
<evidence type="ECO:0000313" key="3">
    <source>
        <dbReference type="Proteomes" id="UP001333710"/>
    </source>
</evidence>
<dbReference type="InterPro" id="IPR048451">
    <property type="entry name" value="YgfZ_barrel"/>
</dbReference>
<dbReference type="PANTHER" id="PTHR22602:SF0">
    <property type="entry name" value="TRANSFERASE CAF17, MITOCHONDRIAL-RELATED"/>
    <property type="match status" value="1"/>
</dbReference>
<dbReference type="Gene3D" id="3.30.70.1630">
    <property type="match status" value="1"/>
</dbReference>